<dbReference type="STRING" id="1963862.B4O97_03980"/>
<evidence type="ECO:0000256" key="5">
    <source>
        <dbReference type="ARBA" id="ARBA00023235"/>
    </source>
</evidence>
<dbReference type="HAMAP" id="MF_00258">
    <property type="entry name" value="Glu_racemase"/>
    <property type="match status" value="1"/>
</dbReference>
<evidence type="ECO:0000313" key="9">
    <source>
        <dbReference type="Proteomes" id="UP000192343"/>
    </source>
</evidence>
<sequence>MMHGTNSTSSSADRLRGSLSRPRLAVLDSGVGGLPYLHWIFRARPAGAYIYLADTAGFPYGSKGEDEIIEIVTRMIGCLNESFDPDIFLIACNTASVVALGALRERFSKPFVGVVPAVKPAAQQSRLRRIGLIATSETVISSYTENLISTFAADCRVLRFAGQDLVDFVENDLTRADEKARLEAVRPACDFFREERVDTVVLGCTHYLHLQKEFQTLLGPDIRVVDSVEGVGRQVLRRLEDFPDPGQRGSVFDIYTSSPVPGPAYDDFAALYGASYRGVLECP</sequence>
<dbReference type="GO" id="GO:0009252">
    <property type="term" value="P:peptidoglycan biosynthetic process"/>
    <property type="evidence" value="ECO:0007669"/>
    <property type="project" value="UniProtKB-UniRule"/>
</dbReference>
<evidence type="ECO:0000256" key="4">
    <source>
        <dbReference type="ARBA" id="ARBA00022984"/>
    </source>
</evidence>
<dbReference type="Proteomes" id="UP000192343">
    <property type="component" value="Unassembled WGS sequence"/>
</dbReference>
<evidence type="ECO:0000256" key="1">
    <source>
        <dbReference type="ARBA" id="ARBA00001602"/>
    </source>
</evidence>
<dbReference type="Gene3D" id="3.40.50.1860">
    <property type="match status" value="2"/>
</dbReference>
<dbReference type="GO" id="GO:0008360">
    <property type="term" value="P:regulation of cell shape"/>
    <property type="evidence" value="ECO:0007669"/>
    <property type="project" value="UniProtKB-KW"/>
</dbReference>
<feature type="active site" description="Proton donor/acceptor" evidence="7">
    <location>
        <position position="92"/>
    </location>
</feature>
<keyword evidence="5 7" id="KW-0413">Isomerase</keyword>
<proteinExistence type="inferred from homology"/>
<feature type="binding site" evidence="7">
    <location>
        <begin position="205"/>
        <end position="206"/>
    </location>
    <ligand>
        <name>substrate</name>
    </ligand>
</feature>
<comment type="similarity">
    <text evidence="7">Belongs to the aspartate/glutamate racemases family.</text>
</comment>
<evidence type="ECO:0000256" key="3">
    <source>
        <dbReference type="ARBA" id="ARBA00022960"/>
    </source>
</evidence>
<accession>A0A1Y1S1J2</accession>
<keyword evidence="6 7" id="KW-0961">Cell wall biogenesis/degradation</keyword>
<protein>
    <recommendedName>
        <fullName evidence="2 7">Glutamate racemase</fullName>
        <ecNumber evidence="2 7">5.1.1.3</ecNumber>
    </recommendedName>
</protein>
<dbReference type="GO" id="GO:0071555">
    <property type="term" value="P:cell wall organization"/>
    <property type="evidence" value="ECO:0007669"/>
    <property type="project" value="UniProtKB-KW"/>
</dbReference>
<dbReference type="InterPro" id="IPR015942">
    <property type="entry name" value="Asp/Glu/hydantoin_racemase"/>
</dbReference>
<dbReference type="PANTHER" id="PTHR21198:SF2">
    <property type="entry name" value="GLUTAMATE RACEMASE"/>
    <property type="match status" value="1"/>
</dbReference>
<dbReference type="PANTHER" id="PTHR21198">
    <property type="entry name" value="GLUTAMATE RACEMASE"/>
    <property type="match status" value="1"/>
</dbReference>
<evidence type="ECO:0000256" key="6">
    <source>
        <dbReference type="ARBA" id="ARBA00023316"/>
    </source>
</evidence>
<evidence type="ECO:0000256" key="7">
    <source>
        <dbReference type="HAMAP-Rule" id="MF_00258"/>
    </source>
</evidence>
<reference evidence="8 9" key="1">
    <citation type="submission" date="2017-03" db="EMBL/GenBank/DDBJ databases">
        <title>Draft Genome sequence of Marispirochaeta sp. strain JC444.</title>
        <authorList>
            <person name="Shivani Y."/>
            <person name="Subhash Y."/>
            <person name="Sasikala C."/>
            <person name="Ramana C."/>
        </authorList>
    </citation>
    <scope>NUCLEOTIDE SEQUENCE [LARGE SCALE GENOMIC DNA]</scope>
    <source>
        <strain evidence="8 9">JC444</strain>
    </source>
</reference>
<name>A0A1Y1S1J2_9SPIO</name>
<dbReference type="RefSeq" id="WP_083048557.1">
    <property type="nucleotide sequence ID" value="NZ_MWQY01000003.1"/>
</dbReference>
<keyword evidence="9" id="KW-1185">Reference proteome</keyword>
<comment type="caution">
    <text evidence="8">The sequence shown here is derived from an EMBL/GenBank/DDBJ whole genome shotgun (WGS) entry which is preliminary data.</text>
</comment>
<dbReference type="AlphaFoldDB" id="A0A1Y1S1J2"/>
<dbReference type="EC" id="5.1.1.3" evidence="2 7"/>
<evidence type="ECO:0000313" key="8">
    <source>
        <dbReference type="EMBL" id="ORC37360.1"/>
    </source>
</evidence>
<evidence type="ECO:0000256" key="2">
    <source>
        <dbReference type="ARBA" id="ARBA00013090"/>
    </source>
</evidence>
<gene>
    <name evidence="7" type="primary">murI</name>
    <name evidence="8" type="ORF">B4O97_03980</name>
</gene>
<dbReference type="GO" id="GO:0008881">
    <property type="term" value="F:glutamate racemase activity"/>
    <property type="evidence" value="ECO:0007669"/>
    <property type="project" value="UniProtKB-UniRule"/>
</dbReference>
<comment type="pathway">
    <text evidence="7">Cell wall biogenesis; peptidoglycan biosynthesis.</text>
</comment>
<dbReference type="NCBIfam" id="TIGR00067">
    <property type="entry name" value="glut_race"/>
    <property type="match status" value="1"/>
</dbReference>
<dbReference type="InterPro" id="IPR004391">
    <property type="entry name" value="Glu_race"/>
</dbReference>
<keyword evidence="4 7" id="KW-0573">Peptidoglycan synthesis</keyword>
<feature type="binding site" evidence="7">
    <location>
        <begin position="93"/>
        <end position="94"/>
    </location>
    <ligand>
        <name>substrate</name>
    </ligand>
</feature>
<dbReference type="EMBL" id="MWQY01000003">
    <property type="protein sequence ID" value="ORC37360.1"/>
    <property type="molecule type" value="Genomic_DNA"/>
</dbReference>
<dbReference type="SUPFAM" id="SSF53681">
    <property type="entry name" value="Aspartate/glutamate racemase"/>
    <property type="match status" value="2"/>
</dbReference>
<comment type="catalytic activity">
    <reaction evidence="1 7">
        <text>L-glutamate = D-glutamate</text>
        <dbReference type="Rhea" id="RHEA:12813"/>
        <dbReference type="ChEBI" id="CHEBI:29985"/>
        <dbReference type="ChEBI" id="CHEBI:29986"/>
        <dbReference type="EC" id="5.1.1.3"/>
    </reaction>
</comment>
<keyword evidence="3 7" id="KW-0133">Cell shape</keyword>
<feature type="active site" description="Proton donor/acceptor" evidence="7">
    <location>
        <position position="204"/>
    </location>
</feature>
<organism evidence="8 9">
    <name type="scientific">Marispirochaeta aestuarii</name>
    <dbReference type="NCBI Taxonomy" id="1963862"/>
    <lineage>
        <taxon>Bacteria</taxon>
        <taxon>Pseudomonadati</taxon>
        <taxon>Spirochaetota</taxon>
        <taxon>Spirochaetia</taxon>
        <taxon>Spirochaetales</taxon>
        <taxon>Spirochaetaceae</taxon>
        <taxon>Marispirochaeta</taxon>
    </lineage>
</organism>
<feature type="binding site" evidence="7">
    <location>
        <begin position="28"/>
        <end position="29"/>
    </location>
    <ligand>
        <name>substrate</name>
    </ligand>
</feature>
<dbReference type="InterPro" id="IPR001920">
    <property type="entry name" value="Asp/Glu_race"/>
</dbReference>
<dbReference type="UniPathway" id="UPA00219"/>
<dbReference type="Pfam" id="PF01177">
    <property type="entry name" value="Asp_Glu_race"/>
    <property type="match status" value="1"/>
</dbReference>
<dbReference type="OrthoDB" id="9801055at2"/>
<feature type="binding site" evidence="7">
    <location>
        <begin position="60"/>
        <end position="61"/>
    </location>
    <ligand>
        <name>substrate</name>
    </ligand>
</feature>
<comment type="function">
    <text evidence="7">Provides the (R)-glutamate required for cell wall biosynthesis.</text>
</comment>